<keyword evidence="4" id="KW-0472">Membrane</keyword>
<comment type="subcellular location">
    <subcellularLocation>
        <location evidence="1">Membrane</location>
    </subcellularLocation>
</comment>
<sequence>MVEPSLMNTRDEPISSDIKVAEKDQKVIVYPPTPRSSTKNPAKPINRTLKWYSSWDKILSSDGEKIPEAEKERFYLDLFCLKVDKDDLSNKFKEIRTEDFIEKHFENLNDLIGYGIDCLKNSSRDSFKNQSFVDSKVDHQNEIDQAEGLDADDIDKIRLPNVIETFSIVFKHLLKKEGYHNYSLDLIKLIAGSIDRSDQVFSDLVAGIDHILSDETQDILIRHKTLQLTLSIVSAINQDSINAYFLRRDLFSTLASLISHPKTISMVFDSVLLLDILANFRRFESRNPYLVRMEDYIDENAMERIINLSLMALKDIRLAYMEFKPESNQSLIGKVTSVFNVFGNSHPTTPPRAASHAFSSQPARPVCVLLPLYDLLLSNAAFFNVLATSEYFWETFLSFSTYLLSHASANQRSELYGKLVLVIMTVLTEKGSSSICGIDGKKVAVNVCRQRLPPLGPKSDKPRAPIAALLDCTVLFLRHNLQKVLKIEFHVICLRLVHQLLFCLQSNSVRLTDFEWRELWRALLSLGSRVGGRAEELSGVQNADKLAQQILDILSFAAIWSEKIFIDRSTTSVLFFEILRSEHTIQKLKLVAGVMIESKGSTAGASTIESSKNLETIISTIKNMIEDKPDGESAQKQRPKINLKRAEDVLEIIERRLDEIELIDSASLENHLRKYTESEKSQDLKKFIDTVAEDVFELMVV</sequence>
<evidence type="ECO:0000259" key="5">
    <source>
        <dbReference type="SMART" id="SM01158"/>
    </source>
</evidence>
<keyword evidence="3" id="KW-1133">Transmembrane helix</keyword>
<protein>
    <recommendedName>
        <fullName evidence="5">Armadillo-like helical domain-containing protein</fullName>
    </recommendedName>
</protein>
<comment type="caution">
    <text evidence="6">The sequence shown here is derived from an EMBL/GenBank/DDBJ whole genome shotgun (WGS) entry which is preliminary data.</text>
</comment>
<evidence type="ECO:0000256" key="2">
    <source>
        <dbReference type="ARBA" id="ARBA00022692"/>
    </source>
</evidence>
<evidence type="ECO:0000256" key="1">
    <source>
        <dbReference type="ARBA" id="ARBA00004370"/>
    </source>
</evidence>
<name>A0AAV0B9N7_PHAPC</name>
<dbReference type="SMART" id="SM01158">
    <property type="entry name" value="DUF1741"/>
    <property type="match status" value="1"/>
</dbReference>
<reference evidence="6" key="1">
    <citation type="submission" date="2022-06" db="EMBL/GenBank/DDBJ databases">
        <authorList>
            <consortium name="SYNGENTA / RWTH Aachen University"/>
        </authorList>
    </citation>
    <scope>NUCLEOTIDE SEQUENCE</scope>
</reference>
<gene>
    <name evidence="6" type="ORF">PPACK8108_LOCUS17421</name>
</gene>
<dbReference type="GO" id="GO:0016020">
    <property type="term" value="C:membrane"/>
    <property type="evidence" value="ECO:0007669"/>
    <property type="project" value="UniProtKB-SubCell"/>
</dbReference>
<keyword evidence="7" id="KW-1185">Reference proteome</keyword>
<proteinExistence type="predicted"/>
<dbReference type="Proteomes" id="UP001153365">
    <property type="component" value="Unassembled WGS sequence"/>
</dbReference>
<dbReference type="PANTHER" id="PTHR13608:SF3">
    <property type="entry name" value="ARMADILLO-LIKE HELICAL DOMAIN-CONTAINING PROTEIN 3"/>
    <property type="match status" value="1"/>
</dbReference>
<organism evidence="6 7">
    <name type="scientific">Phakopsora pachyrhizi</name>
    <name type="common">Asian soybean rust disease fungus</name>
    <dbReference type="NCBI Taxonomy" id="170000"/>
    <lineage>
        <taxon>Eukaryota</taxon>
        <taxon>Fungi</taxon>
        <taxon>Dikarya</taxon>
        <taxon>Basidiomycota</taxon>
        <taxon>Pucciniomycotina</taxon>
        <taxon>Pucciniomycetes</taxon>
        <taxon>Pucciniales</taxon>
        <taxon>Phakopsoraceae</taxon>
        <taxon>Phakopsora</taxon>
    </lineage>
</organism>
<dbReference type="EMBL" id="CALTRL010004876">
    <property type="protein sequence ID" value="CAH7683731.1"/>
    <property type="molecule type" value="Genomic_DNA"/>
</dbReference>
<dbReference type="Pfam" id="PF08427">
    <property type="entry name" value="ARMH3_C"/>
    <property type="match status" value="1"/>
</dbReference>
<evidence type="ECO:0000313" key="6">
    <source>
        <dbReference type="EMBL" id="CAH7683731.1"/>
    </source>
</evidence>
<dbReference type="PANTHER" id="PTHR13608">
    <property type="entry name" value="ARMADILLO-LIKE HELICAL DOMAIN-CONTAINING PROTEIN 3"/>
    <property type="match status" value="1"/>
</dbReference>
<evidence type="ECO:0000313" key="7">
    <source>
        <dbReference type="Proteomes" id="UP001153365"/>
    </source>
</evidence>
<dbReference type="GO" id="GO:0005829">
    <property type="term" value="C:cytosol"/>
    <property type="evidence" value="ECO:0007669"/>
    <property type="project" value="TreeGrafter"/>
</dbReference>
<keyword evidence="2" id="KW-0812">Transmembrane</keyword>
<dbReference type="AlphaFoldDB" id="A0AAV0B9N7"/>
<evidence type="ECO:0000256" key="3">
    <source>
        <dbReference type="ARBA" id="ARBA00022989"/>
    </source>
</evidence>
<accession>A0AAV0B9N7</accession>
<feature type="domain" description="Armadillo-like helical" evidence="5">
    <location>
        <begin position="457"/>
        <end position="699"/>
    </location>
</feature>
<evidence type="ECO:0000256" key="4">
    <source>
        <dbReference type="ARBA" id="ARBA00023136"/>
    </source>
</evidence>
<dbReference type="InterPro" id="IPR039868">
    <property type="entry name" value="ARMD3-like"/>
</dbReference>
<dbReference type="InterPro" id="IPR013636">
    <property type="entry name" value="ARMH3_C"/>
</dbReference>